<dbReference type="Proteomes" id="UP000573963">
    <property type="component" value="Unassembled WGS sequence"/>
</dbReference>
<dbReference type="AlphaFoldDB" id="A0AA44DJK7"/>
<proteinExistence type="predicted"/>
<sequence>MTIIESIRSFIKQCPFLEEFEGAVRIGVDYLDSEATTYSIEKVPCNPIIKKYVDGSSKRQEQFIFASRESYGQDIFNNLDNINFYEKFASWIEENNDNEKLPILDNKEALSLELTSNGYAFQTDIDKAQYQIQMRLIYMERK</sequence>
<dbReference type="EMBL" id="JABAFD010000002">
    <property type="protein sequence ID" value="NME08988.1"/>
    <property type="molecule type" value="Genomic_DNA"/>
</dbReference>
<accession>A0AA44DJK7</accession>
<evidence type="ECO:0000313" key="1">
    <source>
        <dbReference type="EMBL" id="NME08988.1"/>
    </source>
</evidence>
<reference evidence="1 2" key="1">
    <citation type="submission" date="2020-04" db="EMBL/GenBank/DDBJ databases">
        <authorList>
            <person name="Hitch T.C.A."/>
            <person name="Wylensek D."/>
            <person name="Clavel T."/>
        </authorList>
    </citation>
    <scope>NUCLEOTIDE SEQUENCE [LARGE SCALE GENOMIC DNA]</scope>
    <source>
        <strain evidence="1 2">Med78_4-601-WT-2</strain>
    </source>
</reference>
<gene>
    <name evidence="1" type="ORF">HF875_05620</name>
</gene>
<name>A0AA44DJK7_PARBF</name>
<organism evidence="1 2">
    <name type="scientific">Paraclostridium bifermentans</name>
    <name type="common">Clostridium bifermentans</name>
    <dbReference type="NCBI Taxonomy" id="1490"/>
    <lineage>
        <taxon>Bacteria</taxon>
        <taxon>Bacillati</taxon>
        <taxon>Bacillota</taxon>
        <taxon>Clostridia</taxon>
        <taxon>Peptostreptococcales</taxon>
        <taxon>Peptostreptococcaceae</taxon>
        <taxon>Paraclostridium</taxon>
    </lineage>
</organism>
<dbReference type="RefSeq" id="WP_168931559.1">
    <property type="nucleotide sequence ID" value="NZ_JABAFD010000002.1"/>
</dbReference>
<evidence type="ECO:0000313" key="2">
    <source>
        <dbReference type="Proteomes" id="UP000573963"/>
    </source>
</evidence>
<comment type="caution">
    <text evidence="1">The sequence shown here is derived from an EMBL/GenBank/DDBJ whole genome shotgun (WGS) entry which is preliminary data.</text>
</comment>
<protein>
    <submittedName>
        <fullName evidence="1">Chloramphenicol resistance protein</fullName>
    </submittedName>
</protein>